<dbReference type="RefSeq" id="WP_090838785.1">
    <property type="nucleotide sequence ID" value="NZ_FORM01000003.1"/>
</dbReference>
<dbReference type="EMBL" id="FORM01000003">
    <property type="protein sequence ID" value="SFI98152.1"/>
    <property type="molecule type" value="Genomic_DNA"/>
</dbReference>
<dbReference type="GO" id="GO:0005829">
    <property type="term" value="C:cytosol"/>
    <property type="evidence" value="ECO:0007669"/>
    <property type="project" value="TreeGrafter"/>
</dbReference>
<dbReference type="PANTHER" id="PTHR30164:SF2">
    <property type="entry name" value="PROTEIN MTFA"/>
    <property type="match status" value="1"/>
</dbReference>
<dbReference type="Pfam" id="PF06167">
    <property type="entry name" value="Peptidase_M90"/>
    <property type="match status" value="1"/>
</dbReference>
<dbReference type="Gene3D" id="3.40.390.10">
    <property type="entry name" value="Collagenase (Catalytic Domain)"/>
    <property type="match status" value="1"/>
</dbReference>
<dbReference type="AlphaFoldDB" id="A0A1I3MMJ7"/>
<dbReference type="Gene3D" id="1.10.472.150">
    <property type="entry name" value="Glucose-regulated metallo-peptidase M90, N-terminal domain"/>
    <property type="match status" value="1"/>
</dbReference>
<dbReference type="GO" id="GO:0008237">
    <property type="term" value="F:metallopeptidase activity"/>
    <property type="evidence" value="ECO:0007669"/>
    <property type="project" value="InterPro"/>
</dbReference>
<dbReference type="Proteomes" id="UP000199559">
    <property type="component" value="Unassembled WGS sequence"/>
</dbReference>
<keyword evidence="1" id="KW-0472">Membrane</keyword>
<protein>
    <recommendedName>
        <fullName evidence="4">Peptidase</fullName>
    </recommendedName>
</protein>
<keyword evidence="1" id="KW-0812">Transmembrane</keyword>
<dbReference type="InterPro" id="IPR024079">
    <property type="entry name" value="MetalloPept_cat_dom_sf"/>
</dbReference>
<dbReference type="CDD" id="cd20169">
    <property type="entry name" value="Peptidase_M90_mtfA"/>
    <property type="match status" value="1"/>
</dbReference>
<name>A0A1I3MMJ7_9FLAO</name>
<reference evidence="3" key="1">
    <citation type="submission" date="2016-10" db="EMBL/GenBank/DDBJ databases">
        <authorList>
            <person name="Varghese N."/>
            <person name="Submissions S."/>
        </authorList>
    </citation>
    <scope>NUCLEOTIDE SEQUENCE [LARGE SCALE GENOMIC DNA]</scope>
    <source>
        <strain evidence="3">DSM 28881</strain>
    </source>
</reference>
<dbReference type="STRING" id="1144750.SAMN05443431_103224"/>
<dbReference type="InterPro" id="IPR010384">
    <property type="entry name" value="MtfA_fam"/>
</dbReference>
<dbReference type="GO" id="GO:0004177">
    <property type="term" value="F:aminopeptidase activity"/>
    <property type="evidence" value="ECO:0007669"/>
    <property type="project" value="TreeGrafter"/>
</dbReference>
<proteinExistence type="predicted"/>
<gene>
    <name evidence="2" type="ORF">SAMN05443431_103224</name>
</gene>
<accession>A0A1I3MMJ7</accession>
<keyword evidence="3" id="KW-1185">Reference proteome</keyword>
<evidence type="ECO:0000313" key="2">
    <source>
        <dbReference type="EMBL" id="SFI98152.1"/>
    </source>
</evidence>
<dbReference type="SUPFAM" id="SSF55486">
    <property type="entry name" value="Metalloproteases ('zincins'), catalytic domain"/>
    <property type="match status" value="1"/>
</dbReference>
<sequence length="258" mass="29959">MIYTIIFIALVILVIYAFYVMRPKKIEMFPKHWHDLLVKNVLFYKNLSAADQVIFRKRMLLFLGEINIDGVNTTIEDLDKILIASSAIIPVFGFSNWSYNNLSGIIVYPDTFNADLQFSDKDENKKILGMVGTGRFEKQMILSKKAIRLAFSNKTDKHNTPVHEFVHLLDKMDGETDGMPEFFLGKEYIGPWLELMHKEMERINNDASDIRKYGGTSQAEFFAVASEYFFERPKLFKQKHPELFKMLSLCFQQPKQGS</sequence>
<keyword evidence="1" id="KW-1133">Transmembrane helix</keyword>
<evidence type="ECO:0008006" key="4">
    <source>
        <dbReference type="Google" id="ProtNLM"/>
    </source>
</evidence>
<organism evidence="2 3">
    <name type="scientific">Olleya namhaensis</name>
    <dbReference type="NCBI Taxonomy" id="1144750"/>
    <lineage>
        <taxon>Bacteria</taxon>
        <taxon>Pseudomonadati</taxon>
        <taxon>Bacteroidota</taxon>
        <taxon>Flavobacteriia</taxon>
        <taxon>Flavobacteriales</taxon>
        <taxon>Flavobacteriaceae</taxon>
    </lineage>
</organism>
<dbReference type="PANTHER" id="PTHR30164">
    <property type="entry name" value="MTFA PEPTIDASE"/>
    <property type="match status" value="1"/>
</dbReference>
<feature type="transmembrane region" description="Helical" evidence="1">
    <location>
        <begin position="6"/>
        <end position="22"/>
    </location>
</feature>
<evidence type="ECO:0000256" key="1">
    <source>
        <dbReference type="SAM" id="Phobius"/>
    </source>
</evidence>
<evidence type="ECO:0000313" key="3">
    <source>
        <dbReference type="Proteomes" id="UP000199559"/>
    </source>
</evidence>
<dbReference type="InterPro" id="IPR042252">
    <property type="entry name" value="MtfA_N"/>
</dbReference>